<dbReference type="EMBL" id="LAZR01005030">
    <property type="protein sequence ID" value="KKN03461.1"/>
    <property type="molecule type" value="Genomic_DNA"/>
</dbReference>
<comment type="caution">
    <text evidence="1">The sequence shown here is derived from an EMBL/GenBank/DDBJ whole genome shotgun (WGS) entry which is preliminary data.</text>
</comment>
<evidence type="ECO:0000313" key="1">
    <source>
        <dbReference type="EMBL" id="KKN03461.1"/>
    </source>
</evidence>
<proteinExistence type="predicted"/>
<accession>A0A0F9PQX4</accession>
<protein>
    <recommendedName>
        <fullName evidence="2">Radical SAM core domain-containing protein</fullName>
    </recommendedName>
</protein>
<gene>
    <name evidence="1" type="ORF">LCGC14_1107470</name>
</gene>
<name>A0A0F9PQX4_9ZZZZ</name>
<evidence type="ECO:0008006" key="2">
    <source>
        <dbReference type="Google" id="ProtNLM"/>
    </source>
</evidence>
<dbReference type="AlphaFoldDB" id="A0A0F9PQX4"/>
<sequence>MKKRGIIRSYSTGPYNKMNDTEQWIRLSQGCPNHCDFCYEPSERMVFPIPQIERNLVKIMDMNLLSQEYALDIILQLGHQKVNNKVVHYELVCGIDHRFLTPLLAEALKKSRFHKIRLAWDFVYLDQFRIRKALKLLLKAGYSTREITIFMICNWQISYEECLQKLYLCAIWSVKVADCYFDGQVSPNIEAIGWTWEQIKDFRKRVRKHNQLVNFGIDPELKKPSWKEAKKLL</sequence>
<reference evidence="1" key="1">
    <citation type="journal article" date="2015" name="Nature">
        <title>Complex archaea that bridge the gap between prokaryotes and eukaryotes.</title>
        <authorList>
            <person name="Spang A."/>
            <person name="Saw J.H."/>
            <person name="Jorgensen S.L."/>
            <person name="Zaremba-Niedzwiedzka K."/>
            <person name="Martijn J."/>
            <person name="Lind A.E."/>
            <person name="van Eijk R."/>
            <person name="Schleper C."/>
            <person name="Guy L."/>
            <person name="Ettema T.J."/>
        </authorList>
    </citation>
    <scope>NUCLEOTIDE SEQUENCE</scope>
</reference>
<organism evidence="1">
    <name type="scientific">marine sediment metagenome</name>
    <dbReference type="NCBI Taxonomy" id="412755"/>
    <lineage>
        <taxon>unclassified sequences</taxon>
        <taxon>metagenomes</taxon>
        <taxon>ecological metagenomes</taxon>
    </lineage>
</organism>